<feature type="transmembrane region" description="Helical" evidence="2">
    <location>
        <begin position="237"/>
        <end position="255"/>
    </location>
</feature>
<dbReference type="PANTHER" id="PTHR12892">
    <property type="entry name" value="FGF RECEPTOR ACTIVATING PROTEIN 1"/>
    <property type="match status" value="1"/>
</dbReference>
<evidence type="ECO:0000256" key="1">
    <source>
        <dbReference type="SAM" id="MobiDB-lite"/>
    </source>
</evidence>
<proteinExistence type="predicted"/>
<feature type="transmembrane region" description="Helical" evidence="2">
    <location>
        <begin position="276"/>
        <end position="295"/>
    </location>
</feature>
<keyword evidence="2" id="KW-1133">Transmembrane helix</keyword>
<evidence type="ECO:0000313" key="4">
    <source>
        <dbReference type="WBParaSite" id="Hba_13339"/>
    </source>
</evidence>
<feature type="transmembrane region" description="Helical" evidence="2">
    <location>
        <begin position="204"/>
        <end position="225"/>
    </location>
</feature>
<dbReference type="GO" id="GO:0006506">
    <property type="term" value="P:GPI anchor biosynthetic process"/>
    <property type="evidence" value="ECO:0007669"/>
    <property type="project" value="TreeGrafter"/>
</dbReference>
<feature type="transmembrane region" description="Helical" evidence="2">
    <location>
        <begin position="129"/>
        <end position="152"/>
    </location>
</feature>
<dbReference type="InterPro" id="IPR039545">
    <property type="entry name" value="PGAP2"/>
</dbReference>
<feature type="region of interest" description="Disordered" evidence="1">
    <location>
        <begin position="1"/>
        <end position="23"/>
    </location>
</feature>
<keyword evidence="2" id="KW-0472">Membrane</keyword>
<dbReference type="AlphaFoldDB" id="A0A1I7X781"/>
<evidence type="ECO:0000313" key="3">
    <source>
        <dbReference type="Proteomes" id="UP000095283"/>
    </source>
</evidence>
<protein>
    <submittedName>
        <fullName evidence="4">Aa_trans domain-containing protein</fullName>
    </submittedName>
</protein>
<dbReference type="WBParaSite" id="Hba_13339">
    <property type="protein sequence ID" value="Hba_13339"/>
    <property type="gene ID" value="Hba_13339"/>
</dbReference>
<organism evidence="3 4">
    <name type="scientific">Heterorhabditis bacteriophora</name>
    <name type="common">Entomopathogenic nematode worm</name>
    <dbReference type="NCBI Taxonomy" id="37862"/>
    <lineage>
        <taxon>Eukaryota</taxon>
        <taxon>Metazoa</taxon>
        <taxon>Ecdysozoa</taxon>
        <taxon>Nematoda</taxon>
        <taxon>Chromadorea</taxon>
        <taxon>Rhabditida</taxon>
        <taxon>Rhabditina</taxon>
        <taxon>Rhabditomorpha</taxon>
        <taxon>Strongyloidea</taxon>
        <taxon>Heterorhabditidae</taxon>
        <taxon>Heterorhabditis</taxon>
    </lineage>
</organism>
<reference evidence="4" key="1">
    <citation type="submission" date="2016-11" db="UniProtKB">
        <authorList>
            <consortium name="WormBaseParasite"/>
        </authorList>
    </citation>
    <scope>IDENTIFICATION</scope>
</reference>
<keyword evidence="3" id="KW-1185">Reference proteome</keyword>
<dbReference type="Proteomes" id="UP000095283">
    <property type="component" value="Unplaced"/>
</dbReference>
<dbReference type="GO" id="GO:0000139">
    <property type="term" value="C:Golgi membrane"/>
    <property type="evidence" value="ECO:0007669"/>
    <property type="project" value="InterPro"/>
</dbReference>
<name>A0A1I7X781_HETBA</name>
<keyword evidence="2" id="KW-0812">Transmembrane</keyword>
<accession>A0A1I7X781</accession>
<dbReference type="GO" id="GO:0005789">
    <property type="term" value="C:endoplasmic reticulum membrane"/>
    <property type="evidence" value="ECO:0007669"/>
    <property type="project" value="TreeGrafter"/>
</dbReference>
<feature type="transmembrane region" description="Helical" evidence="2">
    <location>
        <begin position="54"/>
        <end position="77"/>
    </location>
</feature>
<feature type="transmembrane region" description="Helical" evidence="2">
    <location>
        <begin position="172"/>
        <end position="192"/>
    </location>
</feature>
<feature type="compositionally biased region" description="Polar residues" evidence="1">
    <location>
        <begin position="1"/>
        <end position="15"/>
    </location>
</feature>
<sequence length="343" mass="39579">MMNTASTSNDQNTQKVVAEKPNIEVPRTKAENRNLKIGHIEDNNEDISYFNFPLLWPTVVFTGSSLLFFGLAVTISLRTDYIPSKEQLTRGFIVHYGASKFRCNTSLPFPSDGLPSMLNLFELNVIGNVFFRFCVCIPMVVRIFVSFCLRSILCVEYEDNYSFVYRFCNDLMPIFTGIEVLTMALFSIITVHNDFAEVNRYCKLMFTIITSVNMLITTALTFSFGRNSEEKLDSLSVSIKLVSSIIFCYLSPQYIQQHQTSITFPICHSYLPRMYALMEYCMIGAYATFHLTSLIDIRYVSFMCYPRTCSGECEPLDPRNFKKGAKYEHCRAFEYNQRRIRNL</sequence>
<dbReference type="PANTHER" id="PTHR12892:SF8">
    <property type="entry name" value="PROTEIN CBG16685"/>
    <property type="match status" value="1"/>
</dbReference>
<evidence type="ECO:0000256" key="2">
    <source>
        <dbReference type="SAM" id="Phobius"/>
    </source>
</evidence>